<dbReference type="GO" id="GO:0009228">
    <property type="term" value="P:thiamine biosynthetic process"/>
    <property type="evidence" value="ECO:0007669"/>
    <property type="project" value="UniProtKB-UniRule"/>
</dbReference>
<organism evidence="7 8">
    <name type="scientific">Rhodotorula mucilaginosa</name>
    <name type="common">Yeast</name>
    <name type="synonym">Rhodotorula rubra</name>
    <dbReference type="NCBI Taxonomy" id="5537"/>
    <lineage>
        <taxon>Eukaryota</taxon>
        <taxon>Fungi</taxon>
        <taxon>Dikarya</taxon>
        <taxon>Basidiomycota</taxon>
        <taxon>Pucciniomycotina</taxon>
        <taxon>Microbotryomycetes</taxon>
        <taxon>Sporidiobolales</taxon>
        <taxon>Sporidiobolaceae</taxon>
        <taxon>Rhodotorula</taxon>
    </lineage>
</organism>
<feature type="binding site" evidence="6">
    <location>
        <begin position="121"/>
        <end position="122"/>
    </location>
    <ligand>
        <name>substrate</name>
    </ligand>
</feature>
<dbReference type="GO" id="GO:0005829">
    <property type="term" value="C:cytosol"/>
    <property type="evidence" value="ECO:0007669"/>
    <property type="project" value="UniProtKB-UniRule"/>
</dbReference>
<feature type="binding site" evidence="6">
    <location>
        <position position="129"/>
    </location>
    <ligand>
        <name>substrate</name>
    </ligand>
</feature>
<dbReference type="OrthoDB" id="410463at2759"/>
<evidence type="ECO:0000256" key="3">
    <source>
        <dbReference type="ARBA" id="ARBA00022977"/>
    </source>
</evidence>
<dbReference type="GO" id="GO:0005506">
    <property type="term" value="F:iron ion binding"/>
    <property type="evidence" value="ECO:0007669"/>
    <property type="project" value="UniProtKB-UniRule"/>
</dbReference>
<dbReference type="NCBIfam" id="TIGR00292">
    <property type="entry name" value="sulfide-dependent adenosine diphosphate thiazole synthase"/>
    <property type="match status" value="1"/>
</dbReference>
<keyword evidence="1 6" id="KW-0808">Transferase</keyword>
<evidence type="ECO:0000313" key="7">
    <source>
        <dbReference type="EMBL" id="KAG0654572.1"/>
    </source>
</evidence>
<feature type="binding site" evidence="6">
    <location>
        <position position="249"/>
    </location>
    <ligand>
        <name>substrate</name>
    </ligand>
</feature>
<protein>
    <recommendedName>
        <fullName evidence="6">Thiamine thiazole synthase</fullName>
    </recommendedName>
    <alternativeName>
        <fullName evidence="6">Thiazole biosynthetic enzyme</fullName>
        <ecNumber evidence="6">2.4.2.60</ecNumber>
    </alternativeName>
</protein>
<dbReference type="GO" id="GO:0005634">
    <property type="term" value="C:nucleus"/>
    <property type="evidence" value="ECO:0007669"/>
    <property type="project" value="UniProtKB-SubCell"/>
</dbReference>
<evidence type="ECO:0000256" key="2">
    <source>
        <dbReference type="ARBA" id="ARBA00022723"/>
    </source>
</evidence>
<keyword evidence="5 6" id="KW-0520">NAD</keyword>
<comment type="function">
    <text evidence="6">Involved in biosynthesis of the thiamine precursor thiazole. Catalyzes the conversion of NAD and glycine to adenosine diphosphate 5-(2-hydroxyethyl)-4-methylthiazole-2-carboxylic acid (ADT), an adenylated thiazole intermediate. The reaction includes an iron-dependent sulfide transfer from a conserved cysteine residue of the protein to a thiazole intermediate. The enzyme can only undergo a single turnover, which suggests it is a suicide enzyme. May have additional roles in adaptation to various stress conditions and in DNA damage tolerance.</text>
</comment>
<dbReference type="Proteomes" id="UP000777482">
    <property type="component" value="Unassembled WGS sequence"/>
</dbReference>
<keyword evidence="2 6" id="KW-0479">Metal-binding</keyword>
<dbReference type="PANTHER" id="PTHR43422">
    <property type="entry name" value="THIAMINE THIAZOLE SYNTHASE"/>
    <property type="match status" value="1"/>
</dbReference>
<keyword evidence="4 6" id="KW-0408">Iron</keyword>
<keyword evidence="3 6" id="KW-0784">Thiamine biosynthesis</keyword>
<comment type="subunit">
    <text evidence="6">Homooctamer.</text>
</comment>
<dbReference type="HAMAP" id="MF_03158">
    <property type="entry name" value="THI4"/>
    <property type="match status" value="1"/>
</dbReference>
<comment type="cofactor">
    <cofactor evidence="6">
        <name>Fe cation</name>
        <dbReference type="ChEBI" id="CHEBI:24875"/>
    </cofactor>
    <text evidence="6">Binds 1 Fe cation per subunit.</text>
</comment>
<evidence type="ECO:0000256" key="4">
    <source>
        <dbReference type="ARBA" id="ARBA00023004"/>
    </source>
</evidence>
<comment type="similarity">
    <text evidence="6">Belongs to the THI4 family.</text>
</comment>
<dbReference type="EC" id="2.4.2.60" evidence="6"/>
<dbReference type="PANTHER" id="PTHR43422:SF3">
    <property type="entry name" value="THIAMINE THIAZOLE SYNTHASE"/>
    <property type="match status" value="1"/>
</dbReference>
<feature type="binding site" evidence="6">
    <location>
        <position position="301"/>
    </location>
    <ligand>
        <name>substrate</name>
    </ligand>
</feature>
<sequence>MAATYTGFKSSVAAAAEHVKPTVAQTLTKHAELPLSPPSSAGSDVDAAEFEKRYTEDWNGQYRFAPIKEHIVSRAMTSRYGKDLYDTAISDVVIVGAGSAGLSAAYTLAKERPDLRITILEAAVAPGGGAWVGGQLMSAMVVRKPAHHFLQEVGVPFEDEGDYVVVKHAALFTSTVLSKVLQFPNVKLFNAVAVEDLITRPDVLADEPGKVRVSGVVTNWTLATLAHGLQSCMDPNVIVAPIVLSFAGHDGPFGAFCVKRLVATGHLEALGNMRTLDMRSAEDAIVNQTREIFPGIITGGMELSELDGASRMGPTFGAMMASGVKAAKTAIQLLDRLEVEEGEVVGWKKDAWKKDAESGLQL</sequence>
<dbReference type="AlphaFoldDB" id="A0A9P6VUV7"/>
<dbReference type="Pfam" id="PF01946">
    <property type="entry name" value="Thi4"/>
    <property type="match status" value="1"/>
</dbReference>
<reference evidence="7 8" key="1">
    <citation type="submission" date="2020-11" db="EMBL/GenBank/DDBJ databases">
        <title>Kefir isolates.</title>
        <authorList>
            <person name="Marcisauskas S."/>
            <person name="Kim Y."/>
            <person name="Blasche S."/>
        </authorList>
    </citation>
    <scope>NUCLEOTIDE SEQUENCE [LARGE SCALE GENOMIC DNA]</scope>
    <source>
        <strain evidence="7 8">KR</strain>
    </source>
</reference>
<comment type="caution">
    <text evidence="7">The sequence shown here is derived from an EMBL/GenBank/DDBJ whole genome shotgun (WGS) entry which is preliminary data.</text>
</comment>
<dbReference type="GO" id="GO:0160205">
    <property type="term" value="F:cysteine-dependent adenosine diphosphate thiazole synthase activity"/>
    <property type="evidence" value="ECO:0007669"/>
    <property type="project" value="UniProtKB-EC"/>
</dbReference>
<dbReference type="InterPro" id="IPR036188">
    <property type="entry name" value="FAD/NAD-bd_sf"/>
</dbReference>
<evidence type="ECO:0000313" key="8">
    <source>
        <dbReference type="Proteomes" id="UP000777482"/>
    </source>
</evidence>
<dbReference type="GO" id="GO:0052837">
    <property type="term" value="P:thiazole biosynthetic process"/>
    <property type="evidence" value="ECO:0007669"/>
    <property type="project" value="UniProtKB-UniRule"/>
</dbReference>
<evidence type="ECO:0000256" key="1">
    <source>
        <dbReference type="ARBA" id="ARBA00022679"/>
    </source>
</evidence>
<feature type="binding site" evidence="6">
    <location>
        <position position="234"/>
    </location>
    <ligand>
        <name>substrate</name>
    </ligand>
</feature>
<proteinExistence type="inferred from homology"/>
<keyword evidence="6" id="KW-0539">Nucleus</keyword>
<feature type="modified residue" description="2,3-didehydroalanine (Cys)" evidence="6">
    <location>
        <position position="232"/>
    </location>
</feature>
<keyword evidence="8" id="KW-1185">Reference proteome</keyword>
<feature type="binding site" evidence="6">
    <location>
        <position position="100"/>
    </location>
    <ligand>
        <name>substrate</name>
    </ligand>
</feature>
<feature type="binding site" evidence="6">
    <location>
        <position position="194"/>
    </location>
    <ligand>
        <name>substrate</name>
    </ligand>
</feature>
<keyword evidence="6" id="KW-0963">Cytoplasm</keyword>
<dbReference type="InterPro" id="IPR027495">
    <property type="entry name" value="Sti35"/>
</dbReference>
<evidence type="ECO:0000256" key="5">
    <source>
        <dbReference type="ARBA" id="ARBA00023027"/>
    </source>
</evidence>
<dbReference type="EMBL" id="PUHQ01000145">
    <property type="protein sequence ID" value="KAG0654572.1"/>
    <property type="molecule type" value="Genomic_DNA"/>
</dbReference>
<comment type="PTM">
    <text evidence="6">During the catalytic reaction, a sulfide is transferred from Cys-232 to a reaction intermediate, generating a dehydroalanine residue.</text>
</comment>
<evidence type="ECO:0000256" key="6">
    <source>
        <dbReference type="HAMAP-Rule" id="MF_03158"/>
    </source>
</evidence>
<dbReference type="InterPro" id="IPR002922">
    <property type="entry name" value="Thi4_fam"/>
</dbReference>
<dbReference type="Gene3D" id="3.50.50.60">
    <property type="entry name" value="FAD/NAD(P)-binding domain"/>
    <property type="match status" value="1"/>
</dbReference>
<gene>
    <name evidence="7" type="primary">THI4</name>
    <name evidence="7" type="ORF">C6P46_001593</name>
</gene>
<feature type="binding site" evidence="6">
    <location>
        <begin position="311"/>
        <end position="313"/>
    </location>
    <ligand>
        <name>substrate</name>
    </ligand>
</feature>
<name>A0A9P6VUV7_RHOMI</name>
<dbReference type="Gene3D" id="6.10.250.2840">
    <property type="match status" value="1"/>
</dbReference>
<accession>A0A9P6VUV7</accession>
<comment type="catalytic activity">
    <reaction evidence="6">
        <text>[ADP-thiazole synthase]-L-cysteine + glycine + NAD(+) = [ADP-thiazole synthase]-dehydroalanine + ADP-5-ethyl-4-methylthiazole-2-carboxylate + nicotinamide + 3 H2O + 2 H(+)</text>
        <dbReference type="Rhea" id="RHEA:55708"/>
        <dbReference type="Rhea" id="RHEA-COMP:14264"/>
        <dbReference type="Rhea" id="RHEA-COMP:14265"/>
        <dbReference type="ChEBI" id="CHEBI:15377"/>
        <dbReference type="ChEBI" id="CHEBI:15378"/>
        <dbReference type="ChEBI" id="CHEBI:17154"/>
        <dbReference type="ChEBI" id="CHEBI:29950"/>
        <dbReference type="ChEBI" id="CHEBI:57305"/>
        <dbReference type="ChEBI" id="CHEBI:57540"/>
        <dbReference type="ChEBI" id="CHEBI:90873"/>
        <dbReference type="ChEBI" id="CHEBI:139151"/>
        <dbReference type="EC" id="2.4.2.60"/>
    </reaction>
</comment>
<dbReference type="SUPFAM" id="SSF51905">
    <property type="entry name" value="FAD/NAD(P)-binding domain"/>
    <property type="match status" value="1"/>
</dbReference>
<comment type="subcellular location">
    <subcellularLocation>
        <location evidence="6">Cytoplasm</location>
    </subcellularLocation>
    <subcellularLocation>
        <location evidence="6">Nucleus</location>
    </subcellularLocation>
</comment>